<comment type="similarity">
    <text evidence="6">Belongs to the glutamate--cysteine ligase type 3 family.</text>
</comment>
<accession>A0A5D3AUC1</accession>
<keyword evidence="5 6" id="KW-0067">ATP-binding</keyword>
<reference evidence="8 9" key="1">
    <citation type="submission" date="2017-05" db="EMBL/GenBank/DDBJ databases">
        <title>The Genome Sequence of Tsuchiyaea wingfieldii DSM 27421.</title>
        <authorList>
            <person name="Cuomo C."/>
            <person name="Passer A."/>
            <person name="Billmyre B."/>
            <person name="Heitman J."/>
        </authorList>
    </citation>
    <scope>NUCLEOTIDE SEQUENCE [LARGE SCALE GENOMIC DNA]</scope>
    <source>
        <strain evidence="8 9">DSM 27421</strain>
    </source>
</reference>
<proteinExistence type="inferred from homology"/>
<dbReference type="PANTHER" id="PTHR11164">
    <property type="entry name" value="GLUTAMATE CYSTEINE LIGASE"/>
    <property type="match status" value="1"/>
</dbReference>
<evidence type="ECO:0000256" key="6">
    <source>
        <dbReference type="RuleBase" id="RU367135"/>
    </source>
</evidence>
<dbReference type="AlphaFoldDB" id="A0A5D3AUC1"/>
<keyword evidence="2 6" id="KW-0436">Ligase</keyword>
<feature type="region of interest" description="Disordered" evidence="7">
    <location>
        <begin position="86"/>
        <end position="106"/>
    </location>
</feature>
<evidence type="ECO:0000256" key="7">
    <source>
        <dbReference type="SAM" id="MobiDB-lite"/>
    </source>
</evidence>
<keyword evidence="9" id="KW-1185">Reference proteome</keyword>
<evidence type="ECO:0000313" key="9">
    <source>
        <dbReference type="Proteomes" id="UP000322245"/>
    </source>
</evidence>
<evidence type="ECO:0000313" key="8">
    <source>
        <dbReference type="EMBL" id="TYJ53386.1"/>
    </source>
</evidence>
<comment type="catalytic activity">
    <reaction evidence="6">
        <text>L-cysteine + L-glutamate + ATP = gamma-L-glutamyl-L-cysteine + ADP + phosphate + H(+)</text>
        <dbReference type="Rhea" id="RHEA:13285"/>
        <dbReference type="ChEBI" id="CHEBI:15378"/>
        <dbReference type="ChEBI" id="CHEBI:29985"/>
        <dbReference type="ChEBI" id="CHEBI:30616"/>
        <dbReference type="ChEBI" id="CHEBI:35235"/>
        <dbReference type="ChEBI" id="CHEBI:43474"/>
        <dbReference type="ChEBI" id="CHEBI:58173"/>
        <dbReference type="ChEBI" id="CHEBI:456216"/>
        <dbReference type="EC" id="6.3.2.2"/>
    </reaction>
</comment>
<evidence type="ECO:0000256" key="5">
    <source>
        <dbReference type="ARBA" id="ARBA00022840"/>
    </source>
</evidence>
<dbReference type="EC" id="6.3.2.2" evidence="1 6"/>
<feature type="compositionally biased region" description="Polar residues" evidence="7">
    <location>
        <begin position="90"/>
        <end position="106"/>
    </location>
</feature>
<dbReference type="UniPathway" id="UPA00142">
    <property type="reaction ID" value="UER00209"/>
</dbReference>
<comment type="pathway">
    <text evidence="6">Sulfur metabolism; glutathione biosynthesis; glutathione from L-cysteine and L-glutamate: step 1/2.</text>
</comment>
<evidence type="ECO:0000256" key="3">
    <source>
        <dbReference type="ARBA" id="ARBA00022684"/>
    </source>
</evidence>
<dbReference type="GO" id="GO:0006750">
    <property type="term" value="P:glutathione biosynthetic process"/>
    <property type="evidence" value="ECO:0007669"/>
    <property type="project" value="UniProtKB-UniRule"/>
</dbReference>
<name>A0A5D3AUC1_9TREE</name>
<keyword evidence="4 6" id="KW-0547">Nucleotide-binding</keyword>
<sequence length="121" mass="13811">MGLLVEGTPLSWDEIKPLAEHIRYHGITQFINIWDKTKGRICTEFLWGDEATANQIEYMVAYLDDEHKTARLSLRQSSVTLDRLRDESVVPTNGKPTSSRPRMTEQGQYFSSRTNCFVGSA</sequence>
<dbReference type="GO" id="GO:0005524">
    <property type="term" value="F:ATP binding"/>
    <property type="evidence" value="ECO:0007669"/>
    <property type="project" value="UniProtKB-UniRule"/>
</dbReference>
<keyword evidence="3 6" id="KW-0317">Glutathione biosynthesis</keyword>
<dbReference type="InterPro" id="IPR004308">
    <property type="entry name" value="GCS"/>
</dbReference>
<gene>
    <name evidence="8" type="ORF">B9479_005986</name>
</gene>
<evidence type="ECO:0000256" key="2">
    <source>
        <dbReference type="ARBA" id="ARBA00022598"/>
    </source>
</evidence>
<dbReference type="PANTHER" id="PTHR11164:SF0">
    <property type="entry name" value="GLUTAMATE--CYSTEINE LIGASE CATALYTIC SUBUNIT"/>
    <property type="match status" value="1"/>
</dbReference>
<dbReference type="Gene3D" id="3.30.590.50">
    <property type="match status" value="1"/>
</dbReference>
<dbReference type="Proteomes" id="UP000322245">
    <property type="component" value="Unassembled WGS sequence"/>
</dbReference>
<evidence type="ECO:0000256" key="1">
    <source>
        <dbReference type="ARBA" id="ARBA00012220"/>
    </source>
</evidence>
<dbReference type="EMBL" id="NIDF01000091">
    <property type="protein sequence ID" value="TYJ53386.1"/>
    <property type="molecule type" value="Genomic_DNA"/>
</dbReference>
<comment type="caution">
    <text evidence="8">The sequence shown here is derived from an EMBL/GenBank/DDBJ whole genome shotgun (WGS) entry which is preliminary data.</text>
</comment>
<organism evidence="8 9">
    <name type="scientific">Cryptococcus floricola</name>
    <dbReference type="NCBI Taxonomy" id="2591691"/>
    <lineage>
        <taxon>Eukaryota</taxon>
        <taxon>Fungi</taxon>
        <taxon>Dikarya</taxon>
        <taxon>Basidiomycota</taxon>
        <taxon>Agaricomycotina</taxon>
        <taxon>Tremellomycetes</taxon>
        <taxon>Tremellales</taxon>
        <taxon>Cryptococcaceae</taxon>
        <taxon>Cryptococcus</taxon>
    </lineage>
</organism>
<evidence type="ECO:0000256" key="4">
    <source>
        <dbReference type="ARBA" id="ARBA00022741"/>
    </source>
</evidence>
<dbReference type="GO" id="GO:0004357">
    <property type="term" value="F:glutamate-cysteine ligase activity"/>
    <property type="evidence" value="ECO:0007669"/>
    <property type="project" value="UniProtKB-UniRule"/>
</dbReference>
<protein>
    <recommendedName>
        <fullName evidence="1 6">Glutamate--cysteine ligase</fullName>
        <ecNumber evidence="1 6">6.3.2.2</ecNumber>
    </recommendedName>
    <alternativeName>
        <fullName evidence="6">Gamma-ECS</fullName>
    </alternativeName>
    <alternativeName>
        <fullName evidence="6">Gamma-glutamylcysteine synthetase</fullName>
    </alternativeName>
</protein>